<organism evidence="1">
    <name type="scientific">marine sediment metagenome</name>
    <dbReference type="NCBI Taxonomy" id="412755"/>
    <lineage>
        <taxon>unclassified sequences</taxon>
        <taxon>metagenomes</taxon>
        <taxon>ecological metagenomes</taxon>
    </lineage>
</organism>
<reference evidence="1" key="1">
    <citation type="journal article" date="2014" name="Front. Microbiol.">
        <title>High frequency of phylogenetically diverse reductive dehalogenase-homologous genes in deep subseafloor sedimentary metagenomes.</title>
        <authorList>
            <person name="Kawai M."/>
            <person name="Futagami T."/>
            <person name="Toyoda A."/>
            <person name="Takaki Y."/>
            <person name="Nishi S."/>
            <person name="Hori S."/>
            <person name="Arai W."/>
            <person name="Tsubouchi T."/>
            <person name="Morono Y."/>
            <person name="Uchiyama I."/>
            <person name="Ito T."/>
            <person name="Fujiyama A."/>
            <person name="Inagaki F."/>
            <person name="Takami H."/>
        </authorList>
    </citation>
    <scope>NUCLEOTIDE SEQUENCE</scope>
    <source>
        <strain evidence="1">Expedition CK06-06</strain>
    </source>
</reference>
<dbReference type="EMBL" id="BART01014231">
    <property type="protein sequence ID" value="GAG86366.1"/>
    <property type="molecule type" value="Genomic_DNA"/>
</dbReference>
<dbReference type="AlphaFoldDB" id="X1CQ19"/>
<protein>
    <submittedName>
        <fullName evidence="1">Uncharacterized protein</fullName>
    </submittedName>
</protein>
<accession>X1CQ19</accession>
<gene>
    <name evidence="1" type="ORF">S01H4_28546</name>
</gene>
<feature type="non-terminal residue" evidence="1">
    <location>
        <position position="78"/>
    </location>
</feature>
<proteinExistence type="predicted"/>
<evidence type="ECO:0000313" key="1">
    <source>
        <dbReference type="EMBL" id="GAG86366.1"/>
    </source>
</evidence>
<sequence length="78" mass="8864">MEKERKDKNDDLDSLLPGKKIAGYTLCPWTLKNLKELYPTLTSVIEIFKTEKITFNNIGSTLEKNPKILIDVAMEHGA</sequence>
<comment type="caution">
    <text evidence="1">The sequence shown here is derived from an EMBL/GenBank/DDBJ whole genome shotgun (WGS) entry which is preliminary data.</text>
</comment>
<name>X1CQ19_9ZZZZ</name>